<dbReference type="Proteomes" id="UP000061432">
    <property type="component" value="Chromosome"/>
</dbReference>
<dbReference type="PATRIC" id="fig|270351.10.peg.2296"/>
<dbReference type="SUPFAM" id="SSF52540">
    <property type="entry name" value="P-loop containing nucleoside triphosphate hydrolases"/>
    <property type="match status" value="1"/>
</dbReference>
<dbReference type="OrthoDB" id="7202530at2"/>
<sequence length="246" mass="25800">MRQAGRERQLAALREQIGGLAPEAAGRPVLSFGVDPIDTHLPGGGLRLGAVHEVLAAGPVDGEGALAALFVAAILARLPGPVLWCLTRRDLFAPGLAAVGLHPDRVLYAETRRETEVLPTMEEGLRHRGLAAVVGEVARLGLTPSRRLQLAAEGSGGLALVIRRWGAAVPEPNAAATRWGVTAAPSPALSVPGLSRARWTVALVRARGAEPRTWLLEAPDAKGRLRLPAELADRPLAAPARRAAAR</sequence>
<evidence type="ECO:0000313" key="2">
    <source>
        <dbReference type="Proteomes" id="UP000061432"/>
    </source>
</evidence>
<gene>
    <name evidence="1" type="ORF">Maq22A_c11900</name>
</gene>
<dbReference type="STRING" id="270351.Maq22A_c11900"/>
<dbReference type="PIRSF" id="PIRSF034285">
    <property type="entry name" value="UCP034285"/>
    <property type="match status" value="1"/>
</dbReference>
<protein>
    <submittedName>
        <fullName evidence="1">Damage-inducible mutagenesis protein</fullName>
    </submittedName>
</protein>
<reference evidence="1 2" key="1">
    <citation type="journal article" date="2015" name="Genome Announc.">
        <title>Complete Genome Sequence of Methylobacterium aquaticum Strain 22A, Isolated from Racomitrium japonicum Moss.</title>
        <authorList>
            <person name="Tani A."/>
            <person name="Ogura Y."/>
            <person name="Hayashi T."/>
            <person name="Kimbara K."/>
        </authorList>
    </citation>
    <scope>NUCLEOTIDE SEQUENCE [LARGE SCALE GENOMIC DNA]</scope>
    <source>
        <strain evidence="1 2">MA-22A</strain>
    </source>
</reference>
<dbReference type="InterPro" id="IPR027417">
    <property type="entry name" value="P-loop_NTPase"/>
</dbReference>
<name>A0A0C6FS41_9HYPH</name>
<dbReference type="EMBL" id="AP014704">
    <property type="protein sequence ID" value="BAQ45630.1"/>
    <property type="molecule type" value="Genomic_DNA"/>
</dbReference>
<dbReference type="RefSeq" id="WP_060846932.1">
    <property type="nucleotide sequence ID" value="NZ_AP014704.1"/>
</dbReference>
<dbReference type="Gene3D" id="3.40.50.300">
    <property type="entry name" value="P-loop containing nucleotide triphosphate hydrolases"/>
    <property type="match status" value="1"/>
</dbReference>
<accession>A0A0C6FS41</accession>
<dbReference type="KEGG" id="maqu:Maq22A_c11900"/>
<dbReference type="InterPro" id="IPR017026">
    <property type="entry name" value="ImuA"/>
</dbReference>
<proteinExistence type="predicted"/>
<organism evidence="1 2">
    <name type="scientific">Methylobacterium aquaticum</name>
    <dbReference type="NCBI Taxonomy" id="270351"/>
    <lineage>
        <taxon>Bacteria</taxon>
        <taxon>Pseudomonadati</taxon>
        <taxon>Pseudomonadota</taxon>
        <taxon>Alphaproteobacteria</taxon>
        <taxon>Hyphomicrobiales</taxon>
        <taxon>Methylobacteriaceae</taxon>
        <taxon>Methylobacterium</taxon>
    </lineage>
</organism>
<reference evidence="2" key="2">
    <citation type="submission" date="2015-01" db="EMBL/GenBank/DDBJ databases">
        <title>Complete genome sequence of Methylobacterium aquaticum strain 22A.</title>
        <authorList>
            <person name="Tani A."/>
            <person name="Ogura Y."/>
            <person name="Hayashi T."/>
        </authorList>
    </citation>
    <scope>NUCLEOTIDE SEQUENCE [LARGE SCALE GENOMIC DNA]</scope>
    <source>
        <strain evidence="2">MA-22A</strain>
    </source>
</reference>
<evidence type="ECO:0000313" key="1">
    <source>
        <dbReference type="EMBL" id="BAQ45630.1"/>
    </source>
</evidence>
<dbReference type="AlphaFoldDB" id="A0A0C6FS41"/>